<evidence type="ECO:0008006" key="3">
    <source>
        <dbReference type="Google" id="ProtNLM"/>
    </source>
</evidence>
<dbReference type="RefSeq" id="WP_332081035.1">
    <property type="nucleotide sequence ID" value="NZ_JAZHYN010000012.1"/>
</dbReference>
<sequence>MTKLDDIVVGVVALSGGELVGRIRLQKIVYLLEQKGLKSDAKFTYHHYGPYSEAIADAVTDAKFWDTLEETTEFRKLDGAPFSIFRSHRPMSDFQQLGELSQEGARNLLARLNSESSTALELAATIHWLTQVEKLADWQQELERRKPGKANFGRLEKAITLLKELELPPSSS</sequence>
<dbReference type="EMBL" id="JAZHYN010000012">
    <property type="protein sequence ID" value="MEF3366065.1"/>
    <property type="molecule type" value="Genomic_DNA"/>
</dbReference>
<name>A0ABU7XFV0_9HYPH</name>
<proteinExistence type="predicted"/>
<keyword evidence="2" id="KW-1185">Reference proteome</keyword>
<accession>A0ABU7XFV0</accession>
<reference evidence="1 2" key="1">
    <citation type="submission" date="2024-02" db="EMBL/GenBank/DDBJ databases">
        <authorList>
            <person name="Grouzdev D."/>
        </authorList>
    </citation>
    <scope>NUCLEOTIDE SEQUENCE [LARGE SCALE GENOMIC DNA]</scope>
    <source>
        <strain evidence="1 2">9N</strain>
    </source>
</reference>
<comment type="caution">
    <text evidence="1">The sequence shown here is derived from an EMBL/GenBank/DDBJ whole genome shotgun (WGS) entry which is preliminary data.</text>
</comment>
<gene>
    <name evidence="1" type="ORF">V3H18_05895</name>
</gene>
<evidence type="ECO:0000313" key="1">
    <source>
        <dbReference type="EMBL" id="MEF3366065.1"/>
    </source>
</evidence>
<evidence type="ECO:0000313" key="2">
    <source>
        <dbReference type="Proteomes" id="UP001350748"/>
    </source>
</evidence>
<organism evidence="1 2">
    <name type="scientific">Methylocystis borbori</name>
    <dbReference type="NCBI Taxonomy" id="3118750"/>
    <lineage>
        <taxon>Bacteria</taxon>
        <taxon>Pseudomonadati</taxon>
        <taxon>Pseudomonadota</taxon>
        <taxon>Alphaproteobacteria</taxon>
        <taxon>Hyphomicrobiales</taxon>
        <taxon>Methylocystaceae</taxon>
        <taxon>Methylocystis</taxon>
    </lineage>
</organism>
<dbReference type="Proteomes" id="UP001350748">
    <property type="component" value="Unassembled WGS sequence"/>
</dbReference>
<protein>
    <recommendedName>
        <fullName evidence="3">DUF4065 domain-containing protein</fullName>
    </recommendedName>
</protein>